<dbReference type="PANTHER" id="PTHR43669:SF3">
    <property type="entry name" value="ALCOHOL DEHYDROGENASE, PUTATIVE (AFU_ORTHOLOGUE AFUA_3G03445)-RELATED"/>
    <property type="match status" value="1"/>
</dbReference>
<sequence>MNANSQHQPLAGKVAVITGAGRGIGRAIACAYAQAGAAVVCNARQEKELQETVALISQAGGTASLFAADVVDHAQMTALFQHAADRHGGVDIVLVNAGTAGESRKLHNSDPARWRETMEVNVIGAYHTVHAAIPHLQARGAGKIILTGSGSRHRPVPGMSAYACSKNALWMMTQVLAVELEEFNISVNELIPGPVKTAMTRFGEQTFPPQEWIKEPADVVPLAMFLATQADRGPTAQSYSLMRRA</sequence>
<name>A0ABT2PJK9_9BURK</name>
<dbReference type="PRINTS" id="PR00081">
    <property type="entry name" value="GDHRDH"/>
</dbReference>
<dbReference type="RefSeq" id="WP_261499781.1">
    <property type="nucleotide sequence ID" value="NZ_JAODYH010000004.1"/>
</dbReference>
<dbReference type="PANTHER" id="PTHR43669">
    <property type="entry name" value="5-KETO-D-GLUCONATE 5-REDUCTASE"/>
    <property type="match status" value="1"/>
</dbReference>
<gene>
    <name evidence="3" type="ORF">N0K08_08495</name>
</gene>
<dbReference type="Pfam" id="PF00106">
    <property type="entry name" value="adh_short"/>
    <property type="match status" value="1"/>
</dbReference>
<evidence type="ECO:0000313" key="4">
    <source>
        <dbReference type="Proteomes" id="UP001525968"/>
    </source>
</evidence>
<dbReference type="CDD" id="cd05233">
    <property type="entry name" value="SDR_c"/>
    <property type="match status" value="1"/>
</dbReference>
<evidence type="ECO:0000313" key="3">
    <source>
        <dbReference type="EMBL" id="MCT9810670.1"/>
    </source>
</evidence>
<accession>A0ABT2PJK9</accession>
<keyword evidence="2" id="KW-0560">Oxidoreductase</keyword>
<reference evidence="3 4" key="1">
    <citation type="submission" date="2022-09" db="EMBL/GenBank/DDBJ databases">
        <title>Draft genome of isolate Be4.</title>
        <authorList>
            <person name="Sanchez-Castro I."/>
            <person name="Martinez-Rodriguez P."/>
            <person name="Descostes M."/>
            <person name="Merroun M."/>
        </authorList>
    </citation>
    <scope>NUCLEOTIDE SEQUENCE [LARGE SCALE GENOMIC DNA]</scope>
    <source>
        <strain evidence="3 4">Be4</strain>
    </source>
</reference>
<dbReference type="InterPro" id="IPR002347">
    <property type="entry name" value="SDR_fam"/>
</dbReference>
<evidence type="ECO:0000256" key="2">
    <source>
        <dbReference type="ARBA" id="ARBA00023002"/>
    </source>
</evidence>
<dbReference type="InterPro" id="IPR036291">
    <property type="entry name" value="NAD(P)-bd_dom_sf"/>
</dbReference>
<comment type="similarity">
    <text evidence="1">Belongs to the short-chain dehydrogenases/reductases (SDR) family.</text>
</comment>
<dbReference type="Proteomes" id="UP001525968">
    <property type="component" value="Unassembled WGS sequence"/>
</dbReference>
<dbReference type="PROSITE" id="PS00061">
    <property type="entry name" value="ADH_SHORT"/>
    <property type="match status" value="1"/>
</dbReference>
<dbReference type="Gene3D" id="3.40.50.720">
    <property type="entry name" value="NAD(P)-binding Rossmann-like Domain"/>
    <property type="match status" value="1"/>
</dbReference>
<dbReference type="EMBL" id="JAODYH010000004">
    <property type="protein sequence ID" value="MCT9810670.1"/>
    <property type="molecule type" value="Genomic_DNA"/>
</dbReference>
<evidence type="ECO:0000256" key="1">
    <source>
        <dbReference type="ARBA" id="ARBA00006484"/>
    </source>
</evidence>
<keyword evidence="4" id="KW-1185">Reference proteome</keyword>
<dbReference type="InterPro" id="IPR020904">
    <property type="entry name" value="Sc_DH/Rdtase_CS"/>
</dbReference>
<dbReference type="SUPFAM" id="SSF51735">
    <property type="entry name" value="NAD(P)-binding Rossmann-fold domains"/>
    <property type="match status" value="1"/>
</dbReference>
<organism evidence="3 4">
    <name type="scientific">Acidovorax bellezanensis</name>
    <dbReference type="NCBI Taxonomy" id="2976702"/>
    <lineage>
        <taxon>Bacteria</taxon>
        <taxon>Pseudomonadati</taxon>
        <taxon>Pseudomonadota</taxon>
        <taxon>Betaproteobacteria</taxon>
        <taxon>Burkholderiales</taxon>
        <taxon>Comamonadaceae</taxon>
        <taxon>Acidovorax</taxon>
    </lineage>
</organism>
<proteinExistence type="inferred from homology"/>
<protein>
    <submittedName>
        <fullName evidence="3">SDR family oxidoreductase</fullName>
    </submittedName>
</protein>
<comment type="caution">
    <text evidence="3">The sequence shown here is derived from an EMBL/GenBank/DDBJ whole genome shotgun (WGS) entry which is preliminary data.</text>
</comment>